<dbReference type="Proteomes" id="UP001589797">
    <property type="component" value="Unassembled WGS sequence"/>
</dbReference>
<keyword evidence="1" id="KW-0812">Transmembrane</keyword>
<dbReference type="InterPro" id="IPR010559">
    <property type="entry name" value="Sig_transdc_His_kin_internal"/>
</dbReference>
<keyword evidence="3" id="KW-0808">Transferase</keyword>
<keyword evidence="1" id="KW-1133">Transmembrane helix</keyword>
<protein>
    <submittedName>
        <fullName evidence="3">Sensor histidine kinase</fullName>
        <ecNumber evidence="3">2.7.13.3</ecNumber>
    </submittedName>
</protein>
<keyword evidence="1" id="KW-0472">Membrane</keyword>
<evidence type="ECO:0000313" key="4">
    <source>
        <dbReference type="Proteomes" id="UP001589797"/>
    </source>
</evidence>
<keyword evidence="4" id="KW-1185">Reference proteome</keyword>
<gene>
    <name evidence="3" type="ORF">ACFFIP_11080</name>
</gene>
<reference evidence="3 4" key="1">
    <citation type="submission" date="2024-09" db="EMBL/GenBank/DDBJ databases">
        <authorList>
            <person name="Sun Q."/>
            <person name="Mori K."/>
        </authorList>
    </citation>
    <scope>NUCLEOTIDE SEQUENCE [LARGE SCALE GENOMIC DNA]</scope>
    <source>
        <strain evidence="3 4">CCM 7650</strain>
    </source>
</reference>
<evidence type="ECO:0000259" key="2">
    <source>
        <dbReference type="Pfam" id="PF06580"/>
    </source>
</evidence>
<keyword evidence="3" id="KW-0418">Kinase</keyword>
<dbReference type="PANTHER" id="PTHR34220">
    <property type="entry name" value="SENSOR HISTIDINE KINASE YPDA"/>
    <property type="match status" value="1"/>
</dbReference>
<dbReference type="Pfam" id="PF06580">
    <property type="entry name" value="His_kinase"/>
    <property type="match status" value="1"/>
</dbReference>
<evidence type="ECO:0000313" key="3">
    <source>
        <dbReference type="EMBL" id="MFC0263228.1"/>
    </source>
</evidence>
<dbReference type="EC" id="2.7.13.3" evidence="3"/>
<name>A0ABV6FTM8_9BACT</name>
<feature type="domain" description="Signal transduction histidine kinase internal region" evidence="2">
    <location>
        <begin position="158"/>
        <end position="234"/>
    </location>
</feature>
<dbReference type="EMBL" id="JBHLWI010000029">
    <property type="protein sequence ID" value="MFC0263228.1"/>
    <property type="molecule type" value="Genomic_DNA"/>
</dbReference>
<dbReference type="GO" id="GO:0004673">
    <property type="term" value="F:protein histidine kinase activity"/>
    <property type="evidence" value="ECO:0007669"/>
    <property type="project" value="UniProtKB-EC"/>
</dbReference>
<comment type="caution">
    <text evidence="3">The sequence shown here is derived from an EMBL/GenBank/DDBJ whole genome shotgun (WGS) entry which is preliminary data.</text>
</comment>
<dbReference type="InterPro" id="IPR050640">
    <property type="entry name" value="Bact_2-comp_sensor_kinase"/>
</dbReference>
<accession>A0ABV6FTM8</accession>
<feature type="transmembrane region" description="Helical" evidence="1">
    <location>
        <begin position="114"/>
        <end position="137"/>
    </location>
</feature>
<organism evidence="3 4">
    <name type="scientific">Fontibacter flavus</name>
    <dbReference type="NCBI Taxonomy" id="654838"/>
    <lineage>
        <taxon>Bacteria</taxon>
        <taxon>Pseudomonadati</taxon>
        <taxon>Bacteroidota</taxon>
        <taxon>Cytophagia</taxon>
        <taxon>Cytophagales</taxon>
        <taxon>Cyclobacteriaceae</taxon>
        <taxon>Fontibacter</taxon>
    </lineage>
</organism>
<sequence length="352" mass="40704">MDRLNDKWLRIVGVPLTGVLANLVFFDAQNEANEVSRLTAMTLSVGESLLLWETNRLGILFSRKKFPSIKSTPSRIVTQVVWFTLLTVTLRYLLTYFYDVTQFWGYPIPSRAYLINIIVPFFFIIPIAAIYEAMYFYRHWYRSHFEGEKLKKEHLQSQLLSLKSQLNPHFLFNSLSTLSSLIPENPILAEKFTDELSDTYRYVLKTQDKVLSTLNEELSFIQAYFHLLETRFGEGIRLEVDVHSQFEDFYIPSLTLQLLVENAVKHNTVSDKTPLVMKIFTDDTGNLLVKNNLNKKVSRMASPQMGLRNIISKYKLLNQPEVIISQSAESFQVQLPLISAQEMAKLKLSDLV</sequence>
<dbReference type="RefSeq" id="WP_382387701.1">
    <property type="nucleotide sequence ID" value="NZ_JBHLWI010000029.1"/>
</dbReference>
<proteinExistence type="predicted"/>
<evidence type="ECO:0000256" key="1">
    <source>
        <dbReference type="SAM" id="Phobius"/>
    </source>
</evidence>
<dbReference type="PANTHER" id="PTHR34220:SF7">
    <property type="entry name" value="SENSOR HISTIDINE KINASE YPDA"/>
    <property type="match status" value="1"/>
</dbReference>
<feature type="transmembrane region" description="Helical" evidence="1">
    <location>
        <begin position="76"/>
        <end position="94"/>
    </location>
</feature>